<feature type="transmembrane region" description="Helical" evidence="1">
    <location>
        <begin position="12"/>
        <end position="31"/>
    </location>
</feature>
<organism evidence="2 3">
    <name type="scientific">Pseudoalteromonas spongiae</name>
    <dbReference type="NCBI Taxonomy" id="298657"/>
    <lineage>
        <taxon>Bacteria</taxon>
        <taxon>Pseudomonadati</taxon>
        <taxon>Pseudomonadota</taxon>
        <taxon>Gammaproteobacteria</taxon>
        <taxon>Alteromonadales</taxon>
        <taxon>Pseudoalteromonadaceae</taxon>
        <taxon>Pseudoalteromonas</taxon>
    </lineage>
</organism>
<dbReference type="RefSeq" id="WP_336436243.1">
    <property type="nucleotide sequence ID" value="NZ_JBAWKS010000002.1"/>
</dbReference>
<gene>
    <name evidence="2" type="ORF">WAE96_16290</name>
</gene>
<feature type="transmembrane region" description="Helical" evidence="1">
    <location>
        <begin position="37"/>
        <end position="60"/>
    </location>
</feature>
<dbReference type="EMBL" id="JBAWKS010000002">
    <property type="protein sequence ID" value="MEI4551234.1"/>
    <property type="molecule type" value="Genomic_DNA"/>
</dbReference>
<evidence type="ECO:0000256" key="1">
    <source>
        <dbReference type="SAM" id="Phobius"/>
    </source>
</evidence>
<comment type="caution">
    <text evidence="2">The sequence shown here is derived from an EMBL/GenBank/DDBJ whole genome shotgun (WGS) entry which is preliminary data.</text>
</comment>
<accession>A0ABU8EW77</accession>
<name>A0ABU8EW77_9GAMM</name>
<evidence type="ECO:0000313" key="2">
    <source>
        <dbReference type="EMBL" id="MEI4551234.1"/>
    </source>
</evidence>
<keyword evidence="1" id="KW-0472">Membrane</keyword>
<protein>
    <submittedName>
        <fullName evidence="2">Uncharacterized protein</fullName>
    </submittedName>
</protein>
<reference evidence="2 3" key="1">
    <citation type="submission" date="2023-12" db="EMBL/GenBank/DDBJ databases">
        <title>Friends and Foes: Symbiotic and Algicidal bacterial influence on Karenia brevis blooms.</title>
        <authorList>
            <person name="Fei C."/>
            <person name="Mohamed A.R."/>
            <person name="Booker A."/>
            <person name="Arshad M."/>
            <person name="Klass S."/>
            <person name="Ahn S."/>
            <person name="Gilbert P.M."/>
            <person name="Heil C.A."/>
            <person name="Martinez J.M."/>
            <person name="Amin S.A."/>
        </authorList>
    </citation>
    <scope>NUCLEOTIDE SEQUENCE [LARGE SCALE GENOMIC DNA]</scope>
    <source>
        <strain evidence="2 3">CE15</strain>
    </source>
</reference>
<keyword evidence="1" id="KW-0812">Transmembrane</keyword>
<keyword evidence="3" id="KW-1185">Reference proteome</keyword>
<dbReference type="Proteomes" id="UP001382455">
    <property type="component" value="Unassembled WGS sequence"/>
</dbReference>
<keyword evidence="1" id="KW-1133">Transmembrane helix</keyword>
<feature type="transmembrane region" description="Helical" evidence="1">
    <location>
        <begin position="99"/>
        <end position="121"/>
    </location>
</feature>
<evidence type="ECO:0000313" key="3">
    <source>
        <dbReference type="Proteomes" id="UP001382455"/>
    </source>
</evidence>
<proteinExistence type="predicted"/>
<sequence length="123" mass="13583">MFNSFKKLIAKGSWHSLAAIIVVLVAGPEIVMSIELMAMVELLGASTFVLMYVAGFKLFFAKLASKYKKFERHSVLVIPPLSILKQMPSLAFHAIPERTFSLCFFGFIALGMGCIYTKMLVGA</sequence>